<dbReference type="EMBL" id="JABFIF010000003">
    <property type="protein sequence ID" value="NOH15317.1"/>
    <property type="molecule type" value="Genomic_DNA"/>
</dbReference>
<reference evidence="10 15" key="3">
    <citation type="submission" date="2020-05" db="EMBL/GenBank/DDBJ databases">
        <title>Draft genome sequence of Clostridium cochlearium strain AGROS13 isolated from a sheep dairy farm in New Zealand.</title>
        <authorList>
            <person name="Gupta T.B."/>
            <person name="Jauregui R."/>
            <person name="Risson A.N."/>
            <person name="Brightwell G."/>
            <person name="Maclean P."/>
        </authorList>
    </citation>
    <scope>NUCLEOTIDE SEQUENCE [LARGE SCALE GENOMIC DNA]</scope>
    <source>
        <strain evidence="10 15">AGROS13</strain>
    </source>
</reference>
<dbReference type="InterPro" id="IPR035906">
    <property type="entry name" value="MetI-like_sf"/>
</dbReference>
<organism evidence="10 15">
    <name type="scientific">Clostridium cochlearium</name>
    <dbReference type="NCBI Taxonomy" id="1494"/>
    <lineage>
        <taxon>Bacteria</taxon>
        <taxon>Bacillati</taxon>
        <taxon>Bacillota</taxon>
        <taxon>Clostridia</taxon>
        <taxon>Eubacteriales</taxon>
        <taxon>Clostridiaceae</taxon>
        <taxon>Clostridium</taxon>
    </lineage>
</organism>
<keyword evidence="7 8" id="KW-0472">Membrane</keyword>
<name>A0A1G9HBH3_CLOCO</name>
<dbReference type="AlphaFoldDB" id="A0A1G9HBH3"/>
<dbReference type="PANTHER" id="PTHR30614">
    <property type="entry name" value="MEMBRANE COMPONENT OF AMINO ACID ABC TRANSPORTER"/>
    <property type="match status" value="1"/>
</dbReference>
<reference evidence="11 13" key="1">
    <citation type="submission" date="2016-10" db="EMBL/GenBank/DDBJ databases">
        <authorList>
            <person name="Varghese N."/>
            <person name="Submissions S."/>
        </authorList>
    </citation>
    <scope>NUCLEOTIDE SEQUENCE [LARGE SCALE GENOMIC DNA]</scope>
    <source>
        <strain evidence="11 13">NLAE-zl-C224</strain>
    </source>
</reference>
<evidence type="ECO:0000259" key="9">
    <source>
        <dbReference type="PROSITE" id="PS50928"/>
    </source>
</evidence>
<evidence type="ECO:0000313" key="11">
    <source>
        <dbReference type="EMBL" id="SDL09823.1"/>
    </source>
</evidence>
<dbReference type="GO" id="GO:0043190">
    <property type="term" value="C:ATP-binding cassette (ABC) transporter complex"/>
    <property type="evidence" value="ECO:0007669"/>
    <property type="project" value="InterPro"/>
</dbReference>
<feature type="transmembrane region" description="Helical" evidence="8">
    <location>
        <begin position="48"/>
        <end position="73"/>
    </location>
</feature>
<dbReference type="SUPFAM" id="SSF161098">
    <property type="entry name" value="MetI-like"/>
    <property type="match status" value="1"/>
</dbReference>
<dbReference type="GO" id="GO:0022857">
    <property type="term" value="F:transmembrane transporter activity"/>
    <property type="evidence" value="ECO:0007669"/>
    <property type="project" value="InterPro"/>
</dbReference>
<dbReference type="CDD" id="cd06261">
    <property type="entry name" value="TM_PBP2"/>
    <property type="match status" value="1"/>
</dbReference>
<dbReference type="InterPro" id="IPR000515">
    <property type="entry name" value="MetI-like"/>
</dbReference>
<reference evidence="12 14" key="2">
    <citation type="submission" date="2018-06" db="EMBL/GenBank/DDBJ databases">
        <authorList>
            <consortium name="Pathogen Informatics"/>
            <person name="Doyle S."/>
        </authorList>
    </citation>
    <scope>NUCLEOTIDE SEQUENCE [LARGE SCALE GENOMIC DNA]</scope>
    <source>
        <strain evidence="12 14">NCTC13028</strain>
    </source>
</reference>
<keyword evidence="13" id="KW-1185">Reference proteome</keyword>
<evidence type="ECO:0000256" key="7">
    <source>
        <dbReference type="ARBA" id="ARBA00023136"/>
    </source>
</evidence>
<gene>
    <name evidence="12" type="primary">yecS</name>
    <name evidence="10" type="ORF">HMJ28_02770</name>
    <name evidence="12" type="ORF">NCTC13028_01491</name>
    <name evidence="11" type="ORF">SAMN05216497_10711</name>
</gene>
<evidence type="ECO:0000256" key="6">
    <source>
        <dbReference type="ARBA" id="ARBA00022989"/>
    </source>
</evidence>
<evidence type="ECO:0000313" key="10">
    <source>
        <dbReference type="EMBL" id="NOH15317.1"/>
    </source>
</evidence>
<evidence type="ECO:0000313" key="15">
    <source>
        <dbReference type="Proteomes" id="UP000528432"/>
    </source>
</evidence>
<keyword evidence="2 8" id="KW-0813">Transport</keyword>
<dbReference type="EMBL" id="UAWC01000013">
    <property type="protein sequence ID" value="SQB34576.1"/>
    <property type="molecule type" value="Genomic_DNA"/>
</dbReference>
<evidence type="ECO:0000256" key="1">
    <source>
        <dbReference type="ARBA" id="ARBA00004651"/>
    </source>
</evidence>
<feature type="transmembrane region" description="Helical" evidence="8">
    <location>
        <begin position="20"/>
        <end position="41"/>
    </location>
</feature>
<dbReference type="InterPro" id="IPR043429">
    <property type="entry name" value="ArtM/GltK/GlnP/TcyL/YhdX-like"/>
</dbReference>
<dbReference type="Proteomes" id="UP000528432">
    <property type="component" value="Unassembled WGS sequence"/>
</dbReference>
<sequence length="216" mass="23764">MDMNLLKNIIPLLIKATGRTVELTIISVVLGSLIGVFVALLKLSKVKVLYGLASFYTWIIRGTPMLLQLYFFYYGLPFLGIELKAMTAAIIGLSLNSGAYMAEIIRGGILSVDKGQFEACRALGFTYGQTMKRIILPQAVRVLVPPTGNEFITILKDTSLVSVLGGMEEVMRVAQQSYSATFRPLEPFLVAACIYLILTSVFTTVFGKIEKKVSVY</sequence>
<evidence type="ECO:0000256" key="2">
    <source>
        <dbReference type="ARBA" id="ARBA00022448"/>
    </source>
</evidence>
<dbReference type="PROSITE" id="PS50928">
    <property type="entry name" value="ABC_TM1"/>
    <property type="match status" value="1"/>
</dbReference>
<keyword evidence="5" id="KW-0029">Amino-acid transport</keyword>
<keyword evidence="3" id="KW-1003">Cell membrane</keyword>
<evidence type="ECO:0000256" key="5">
    <source>
        <dbReference type="ARBA" id="ARBA00022970"/>
    </source>
</evidence>
<dbReference type="GO" id="GO:0006865">
    <property type="term" value="P:amino acid transport"/>
    <property type="evidence" value="ECO:0007669"/>
    <property type="project" value="UniProtKB-KW"/>
</dbReference>
<keyword evidence="4 8" id="KW-0812">Transmembrane</keyword>
<dbReference type="FunFam" id="1.10.3720.10:FF:000033">
    <property type="entry name" value="Polar amino acid ABC transporter permease"/>
    <property type="match status" value="1"/>
</dbReference>
<dbReference type="RefSeq" id="WP_089865135.1">
    <property type="nucleotide sequence ID" value="NZ_CP173238.1"/>
</dbReference>
<accession>A0A1G9HBH3</accession>
<dbReference type="EMBL" id="FNGL01000007">
    <property type="protein sequence ID" value="SDL09823.1"/>
    <property type="molecule type" value="Genomic_DNA"/>
</dbReference>
<dbReference type="OrthoDB" id="9787841at2"/>
<evidence type="ECO:0000256" key="4">
    <source>
        <dbReference type="ARBA" id="ARBA00022692"/>
    </source>
</evidence>
<dbReference type="PANTHER" id="PTHR30614:SF0">
    <property type="entry name" value="L-CYSTINE TRANSPORT SYSTEM PERMEASE PROTEIN TCYL"/>
    <property type="match status" value="1"/>
</dbReference>
<feature type="transmembrane region" description="Helical" evidence="8">
    <location>
        <begin position="188"/>
        <end position="207"/>
    </location>
</feature>
<dbReference type="InterPro" id="IPR010065">
    <property type="entry name" value="AA_ABC_transptr_permease_3TM"/>
</dbReference>
<dbReference type="Gene3D" id="1.10.3720.10">
    <property type="entry name" value="MetI-like"/>
    <property type="match status" value="1"/>
</dbReference>
<dbReference type="Pfam" id="PF00528">
    <property type="entry name" value="BPD_transp_1"/>
    <property type="match status" value="1"/>
</dbReference>
<dbReference type="Proteomes" id="UP000250223">
    <property type="component" value="Unassembled WGS sequence"/>
</dbReference>
<comment type="subcellular location">
    <subcellularLocation>
        <location evidence="1 8">Cell membrane</location>
        <topology evidence="1 8">Multi-pass membrane protein</topology>
    </subcellularLocation>
</comment>
<evidence type="ECO:0000313" key="13">
    <source>
        <dbReference type="Proteomes" id="UP000198811"/>
    </source>
</evidence>
<proteinExistence type="inferred from homology"/>
<keyword evidence="6 8" id="KW-1133">Transmembrane helix</keyword>
<dbReference type="NCBIfam" id="TIGR01726">
    <property type="entry name" value="HEQRo_perm_3TM"/>
    <property type="match status" value="1"/>
</dbReference>
<evidence type="ECO:0000256" key="3">
    <source>
        <dbReference type="ARBA" id="ARBA00022475"/>
    </source>
</evidence>
<dbReference type="STRING" id="1494.SAMN05216497_10711"/>
<feature type="domain" description="ABC transmembrane type-1" evidence="9">
    <location>
        <begin position="17"/>
        <end position="206"/>
    </location>
</feature>
<evidence type="ECO:0000313" key="14">
    <source>
        <dbReference type="Proteomes" id="UP000250223"/>
    </source>
</evidence>
<evidence type="ECO:0000313" key="12">
    <source>
        <dbReference type="EMBL" id="SQB34576.1"/>
    </source>
</evidence>
<evidence type="ECO:0000256" key="8">
    <source>
        <dbReference type="RuleBase" id="RU363032"/>
    </source>
</evidence>
<protein>
    <submittedName>
        <fullName evidence="11">Amino acid ABC transporter membrane protein, PAAT family</fullName>
    </submittedName>
    <submittedName>
        <fullName evidence="10">Amino acid ABC transporter permease</fullName>
    </submittedName>
    <submittedName>
        <fullName evidence="12">Cystine/glutamine permease protein</fullName>
    </submittedName>
</protein>
<dbReference type="Proteomes" id="UP000198811">
    <property type="component" value="Unassembled WGS sequence"/>
</dbReference>
<comment type="similarity">
    <text evidence="8">Belongs to the binding-protein-dependent transport system permease family.</text>
</comment>